<comment type="similarity">
    <text evidence="2">Belongs to the archaeal-type GPI family.</text>
</comment>
<dbReference type="InterPro" id="IPR014710">
    <property type="entry name" value="RmlC-like_jellyroll"/>
</dbReference>
<dbReference type="SUPFAM" id="SSF51182">
    <property type="entry name" value="RmlC-like cupins"/>
    <property type="match status" value="1"/>
</dbReference>
<evidence type="ECO:0000256" key="6">
    <source>
        <dbReference type="ARBA" id="ARBA00029321"/>
    </source>
</evidence>
<evidence type="ECO:0000313" key="8">
    <source>
        <dbReference type="EMBL" id="PTX64415.1"/>
    </source>
</evidence>
<name>A0A2T6C7Y5_9BACL</name>
<dbReference type="UniPathway" id="UPA00109">
    <property type="reaction ID" value="UER00181"/>
</dbReference>
<dbReference type="GO" id="GO:0006094">
    <property type="term" value="P:gluconeogenesis"/>
    <property type="evidence" value="ECO:0007669"/>
    <property type="project" value="UniProtKB-KW"/>
</dbReference>
<protein>
    <recommendedName>
        <fullName evidence="3">glucose-6-phosphate isomerase</fullName>
        <ecNumber evidence="3">5.3.1.9</ecNumber>
    </recommendedName>
</protein>
<keyword evidence="5" id="KW-0324">Glycolysis</keyword>
<evidence type="ECO:0000256" key="3">
    <source>
        <dbReference type="ARBA" id="ARBA00011952"/>
    </source>
</evidence>
<dbReference type="GO" id="GO:0005737">
    <property type="term" value="C:cytoplasm"/>
    <property type="evidence" value="ECO:0007669"/>
    <property type="project" value="InterPro"/>
</dbReference>
<evidence type="ECO:0000256" key="4">
    <source>
        <dbReference type="ARBA" id="ARBA00022432"/>
    </source>
</evidence>
<evidence type="ECO:0000259" key="7">
    <source>
        <dbReference type="Pfam" id="PF06560"/>
    </source>
</evidence>
<dbReference type="GO" id="GO:0006096">
    <property type="term" value="P:glycolytic process"/>
    <property type="evidence" value="ECO:0007669"/>
    <property type="project" value="UniProtKB-UniPathway"/>
</dbReference>
<dbReference type="EC" id="5.3.1.9" evidence="3"/>
<dbReference type="InterPro" id="IPR010551">
    <property type="entry name" value="G6P_isomerase_prok"/>
</dbReference>
<feature type="domain" description="Glucose-6-phosphate isomerase prokaryote" evidence="7">
    <location>
        <begin position="52"/>
        <end position="210"/>
    </location>
</feature>
<sequence length="261" mass="29964">MSRVFDPGIDVKVNPSTMNFEYGSGLFGPKPEHRHLDAIRKSLRNPGCSGPEIVYSIAMDVGKEEHRQELENRMLLFGIVTYAAGKLGSEPIRSQGHIHRISSHSGWSPPEIYEIWDGEAVIYMQETAKDDPGRCFAVYAEPGDVVIVPPGWAHATISANPELPLTFGAWCDREYGFEYDEIRARQGLAWYPLLDKEGRIVWEHNDHYKPTELVKKRPADYARFGIDKETPIYRQFEQNPDQFQFVSKPHLKEQEWRSFTP</sequence>
<dbReference type="InterPro" id="IPR011051">
    <property type="entry name" value="RmlC_Cupin_sf"/>
</dbReference>
<accession>A0A2T6C7Y5</accession>
<reference evidence="8 9" key="1">
    <citation type="submission" date="2018-04" db="EMBL/GenBank/DDBJ databases">
        <title>Genomic Encyclopedia of Archaeal and Bacterial Type Strains, Phase II (KMG-II): from individual species to whole genera.</title>
        <authorList>
            <person name="Goeker M."/>
        </authorList>
    </citation>
    <scope>NUCLEOTIDE SEQUENCE [LARGE SCALE GENOMIC DNA]</scope>
    <source>
        <strain evidence="8 9">DSM 45787</strain>
    </source>
</reference>
<proteinExistence type="inferred from homology"/>
<keyword evidence="9" id="KW-1185">Reference proteome</keyword>
<dbReference type="EMBL" id="QBKR01000003">
    <property type="protein sequence ID" value="PTX64415.1"/>
    <property type="molecule type" value="Genomic_DNA"/>
</dbReference>
<dbReference type="GO" id="GO:0004347">
    <property type="term" value="F:glucose-6-phosphate isomerase activity"/>
    <property type="evidence" value="ECO:0007669"/>
    <property type="project" value="UniProtKB-EC"/>
</dbReference>
<dbReference type="OrthoDB" id="1647241at2"/>
<comment type="catalytic activity">
    <reaction evidence="6">
        <text>alpha-D-glucose 6-phosphate = beta-D-fructose 6-phosphate</text>
        <dbReference type="Rhea" id="RHEA:11816"/>
        <dbReference type="ChEBI" id="CHEBI:57634"/>
        <dbReference type="ChEBI" id="CHEBI:58225"/>
        <dbReference type="EC" id="5.3.1.9"/>
    </reaction>
</comment>
<dbReference type="Pfam" id="PF06560">
    <property type="entry name" value="GPI"/>
    <property type="match status" value="1"/>
</dbReference>
<evidence type="ECO:0000256" key="1">
    <source>
        <dbReference type="ARBA" id="ARBA00004926"/>
    </source>
</evidence>
<comment type="pathway">
    <text evidence="1">Carbohydrate degradation; glycolysis; D-glyceraldehyde 3-phosphate and glycerone phosphate from D-glucose: step 2/4.</text>
</comment>
<comment type="caution">
    <text evidence="8">The sequence shown here is derived from an EMBL/GenBank/DDBJ whole genome shotgun (WGS) entry which is preliminary data.</text>
</comment>
<keyword evidence="4" id="KW-0312">Gluconeogenesis</keyword>
<dbReference type="Proteomes" id="UP000244240">
    <property type="component" value="Unassembled WGS sequence"/>
</dbReference>
<keyword evidence="8" id="KW-0413">Isomerase</keyword>
<dbReference type="Gene3D" id="2.60.120.10">
    <property type="entry name" value="Jelly Rolls"/>
    <property type="match status" value="1"/>
</dbReference>
<evidence type="ECO:0000256" key="5">
    <source>
        <dbReference type="ARBA" id="ARBA00023152"/>
    </source>
</evidence>
<organism evidence="8 9">
    <name type="scientific">Melghirimyces profundicolus</name>
    <dbReference type="NCBI Taxonomy" id="1242148"/>
    <lineage>
        <taxon>Bacteria</taxon>
        <taxon>Bacillati</taxon>
        <taxon>Bacillota</taxon>
        <taxon>Bacilli</taxon>
        <taxon>Bacillales</taxon>
        <taxon>Thermoactinomycetaceae</taxon>
        <taxon>Melghirimyces</taxon>
    </lineage>
</organism>
<dbReference type="AlphaFoldDB" id="A0A2T6C7Y5"/>
<evidence type="ECO:0000256" key="2">
    <source>
        <dbReference type="ARBA" id="ARBA00006542"/>
    </source>
</evidence>
<gene>
    <name evidence="8" type="ORF">C8P63_103201</name>
</gene>
<dbReference type="RefSeq" id="WP_108021962.1">
    <property type="nucleotide sequence ID" value="NZ_QBKR01000003.1"/>
</dbReference>
<evidence type="ECO:0000313" key="9">
    <source>
        <dbReference type="Proteomes" id="UP000244240"/>
    </source>
</evidence>